<dbReference type="GO" id="GO:0006633">
    <property type="term" value="P:fatty acid biosynthetic process"/>
    <property type="evidence" value="ECO:0007669"/>
    <property type="project" value="InterPro"/>
</dbReference>
<dbReference type="InterPro" id="IPR011284">
    <property type="entry name" value="3oxo_ACP_reduc"/>
</dbReference>
<name>A0A644YIL9_9ZZZZ</name>
<dbReference type="PANTHER" id="PTHR42879:SF2">
    <property type="entry name" value="3-OXOACYL-[ACYL-CARRIER-PROTEIN] REDUCTASE FABG"/>
    <property type="match status" value="1"/>
</dbReference>
<dbReference type="CDD" id="cd05333">
    <property type="entry name" value="BKR_SDR_c"/>
    <property type="match status" value="1"/>
</dbReference>
<comment type="caution">
    <text evidence="4">The sequence shown here is derived from an EMBL/GenBank/DDBJ whole genome shotgun (WGS) entry which is preliminary data.</text>
</comment>
<dbReference type="PANTHER" id="PTHR42879">
    <property type="entry name" value="3-OXOACYL-(ACYL-CARRIER-PROTEIN) REDUCTASE"/>
    <property type="match status" value="1"/>
</dbReference>
<accession>A0A644YIL9</accession>
<dbReference type="InterPro" id="IPR002347">
    <property type="entry name" value="SDR_fam"/>
</dbReference>
<reference evidence="4" key="1">
    <citation type="submission" date="2019-08" db="EMBL/GenBank/DDBJ databases">
        <authorList>
            <person name="Kucharzyk K."/>
            <person name="Murdoch R.W."/>
            <person name="Higgins S."/>
            <person name="Loffler F."/>
        </authorList>
    </citation>
    <scope>NUCLEOTIDE SEQUENCE</scope>
</reference>
<evidence type="ECO:0000256" key="2">
    <source>
        <dbReference type="ARBA" id="ARBA00023002"/>
    </source>
</evidence>
<dbReference type="InterPro" id="IPR020904">
    <property type="entry name" value="Sc_DH/Rdtase_CS"/>
</dbReference>
<sequence>MSERKHALVTGGSRGIGSEIVKVLLSEGYEVWSLSRTTGEDAENLHYISCDMADRSSVEAALEAVVKQAGTVDVLVNNAGITRDGLIMRMKDEAWDEVLAVNLTSVFLTCRRISRLMATQRRGAIINISSVVGIMGNGGQTNYAASKAGIIGFSKSLARELSGRNVRVNVVAPGFIETAMTDALSQTLKEQIATQIPLGRIGKAEEVAQTVAFLASEKASYITGQVLAVDGGMAM</sequence>
<dbReference type="AlphaFoldDB" id="A0A644YIL9"/>
<dbReference type="NCBIfam" id="TIGR01830">
    <property type="entry name" value="3oxo_ACP_reduc"/>
    <property type="match status" value="1"/>
</dbReference>
<protein>
    <submittedName>
        <fullName evidence="4">3-oxoacyl-[acyl-carrier-protein] reductase FabG</fullName>
        <ecNumber evidence="4">1.1.1.100</ecNumber>
    </submittedName>
</protein>
<dbReference type="Gene3D" id="3.40.50.720">
    <property type="entry name" value="NAD(P)-binding Rossmann-like Domain"/>
    <property type="match status" value="1"/>
</dbReference>
<dbReference type="SUPFAM" id="SSF51735">
    <property type="entry name" value="NAD(P)-binding Rossmann-fold domains"/>
    <property type="match status" value="1"/>
</dbReference>
<evidence type="ECO:0000313" key="4">
    <source>
        <dbReference type="EMBL" id="MPM28346.1"/>
    </source>
</evidence>
<comment type="similarity">
    <text evidence="1">Belongs to the short-chain dehydrogenases/reductases (SDR) family.</text>
</comment>
<keyword evidence="2 4" id="KW-0560">Oxidoreductase</keyword>
<dbReference type="EC" id="1.1.1.100" evidence="4"/>
<dbReference type="GO" id="GO:0004316">
    <property type="term" value="F:3-oxoacyl-[acyl-carrier-protein] reductase (NADPH) activity"/>
    <property type="evidence" value="ECO:0007669"/>
    <property type="project" value="UniProtKB-EC"/>
</dbReference>
<dbReference type="InterPro" id="IPR050259">
    <property type="entry name" value="SDR"/>
</dbReference>
<proteinExistence type="inferred from homology"/>
<dbReference type="InterPro" id="IPR036291">
    <property type="entry name" value="NAD(P)-bd_dom_sf"/>
</dbReference>
<dbReference type="PRINTS" id="PR00081">
    <property type="entry name" value="GDHRDH"/>
</dbReference>
<dbReference type="NCBIfam" id="NF009466">
    <property type="entry name" value="PRK12826.1-2"/>
    <property type="match status" value="1"/>
</dbReference>
<dbReference type="SMART" id="SM00822">
    <property type="entry name" value="PKS_KR"/>
    <property type="match status" value="1"/>
</dbReference>
<feature type="domain" description="Ketoreductase" evidence="3">
    <location>
        <begin position="5"/>
        <end position="178"/>
    </location>
</feature>
<gene>
    <name evidence="4" type="primary">fabG_63</name>
    <name evidence="4" type="ORF">SDC9_74868</name>
</gene>
<dbReference type="PROSITE" id="PS00061">
    <property type="entry name" value="ADH_SHORT"/>
    <property type="match status" value="1"/>
</dbReference>
<dbReference type="NCBIfam" id="NF005559">
    <property type="entry name" value="PRK07231.1"/>
    <property type="match status" value="1"/>
</dbReference>
<evidence type="ECO:0000256" key="1">
    <source>
        <dbReference type="ARBA" id="ARBA00006484"/>
    </source>
</evidence>
<dbReference type="Pfam" id="PF13561">
    <property type="entry name" value="adh_short_C2"/>
    <property type="match status" value="1"/>
</dbReference>
<organism evidence="4">
    <name type="scientific">bioreactor metagenome</name>
    <dbReference type="NCBI Taxonomy" id="1076179"/>
    <lineage>
        <taxon>unclassified sequences</taxon>
        <taxon>metagenomes</taxon>
        <taxon>ecological metagenomes</taxon>
    </lineage>
</organism>
<evidence type="ECO:0000259" key="3">
    <source>
        <dbReference type="SMART" id="SM00822"/>
    </source>
</evidence>
<dbReference type="FunFam" id="3.40.50.720:FF:000173">
    <property type="entry name" value="3-oxoacyl-[acyl-carrier protein] reductase"/>
    <property type="match status" value="1"/>
</dbReference>
<dbReference type="GO" id="GO:0051287">
    <property type="term" value="F:NAD binding"/>
    <property type="evidence" value="ECO:0007669"/>
    <property type="project" value="InterPro"/>
</dbReference>
<dbReference type="InterPro" id="IPR057326">
    <property type="entry name" value="KR_dom"/>
</dbReference>
<dbReference type="EMBL" id="VSSQ01005229">
    <property type="protein sequence ID" value="MPM28346.1"/>
    <property type="molecule type" value="Genomic_DNA"/>
</dbReference>
<dbReference type="PRINTS" id="PR00080">
    <property type="entry name" value="SDRFAMILY"/>
</dbReference>